<evidence type="ECO:0000256" key="10">
    <source>
        <dbReference type="ARBA" id="ARBA00031800"/>
    </source>
</evidence>
<keyword evidence="5 11" id="KW-0285">Flavoprotein</keyword>
<dbReference type="InterPro" id="IPR026904">
    <property type="entry name" value="MnmG_C"/>
</dbReference>
<organism evidence="14 15">
    <name type="scientific">Terriglobus roseus</name>
    <dbReference type="NCBI Taxonomy" id="392734"/>
    <lineage>
        <taxon>Bacteria</taxon>
        <taxon>Pseudomonadati</taxon>
        <taxon>Acidobacteriota</taxon>
        <taxon>Terriglobia</taxon>
        <taxon>Terriglobales</taxon>
        <taxon>Acidobacteriaceae</taxon>
        <taxon>Terriglobus</taxon>
    </lineage>
</organism>
<evidence type="ECO:0000256" key="3">
    <source>
        <dbReference type="ARBA" id="ARBA00007653"/>
    </source>
</evidence>
<dbReference type="Proteomes" id="UP000182409">
    <property type="component" value="Unassembled WGS sequence"/>
</dbReference>
<evidence type="ECO:0000313" key="14">
    <source>
        <dbReference type="EMBL" id="SEB89631.1"/>
    </source>
</evidence>
<evidence type="ECO:0000256" key="9">
    <source>
        <dbReference type="ARBA" id="ARBA00025948"/>
    </source>
</evidence>
<evidence type="ECO:0000256" key="11">
    <source>
        <dbReference type="HAMAP-Rule" id="MF_00129"/>
    </source>
</evidence>
<keyword evidence="8 11" id="KW-0520">NAD</keyword>
<feature type="binding site" evidence="11">
    <location>
        <position position="415"/>
    </location>
    <ligand>
        <name>FAD</name>
        <dbReference type="ChEBI" id="CHEBI:57692"/>
    </ligand>
</feature>
<dbReference type="Pfam" id="PF13932">
    <property type="entry name" value="SAM_GIDA_C"/>
    <property type="match status" value="1"/>
</dbReference>
<dbReference type="GO" id="GO:0030488">
    <property type="term" value="P:tRNA methylation"/>
    <property type="evidence" value="ECO:0007669"/>
    <property type="project" value="TreeGrafter"/>
</dbReference>
<reference evidence="14 15" key="1">
    <citation type="submission" date="2016-10" db="EMBL/GenBank/DDBJ databases">
        <authorList>
            <person name="de Groot N.N."/>
        </authorList>
    </citation>
    <scope>NUCLEOTIDE SEQUENCE [LARGE SCALE GENOMIC DNA]</scope>
    <source>
        <strain evidence="14 15">AB35.6</strain>
    </source>
</reference>
<dbReference type="GO" id="GO:0002098">
    <property type="term" value="P:tRNA wobble uridine modification"/>
    <property type="evidence" value="ECO:0007669"/>
    <property type="project" value="InterPro"/>
</dbReference>
<dbReference type="PANTHER" id="PTHR11806:SF0">
    <property type="entry name" value="PROTEIN MTO1 HOMOLOG, MITOCHONDRIAL"/>
    <property type="match status" value="1"/>
</dbReference>
<keyword evidence="6 11" id="KW-0819">tRNA processing</keyword>
<dbReference type="FunFam" id="1.10.150.570:FF:000001">
    <property type="entry name" value="tRNA uridine 5-carboxymethylaminomethyl modification enzyme MnmG"/>
    <property type="match status" value="1"/>
</dbReference>
<comment type="function">
    <text evidence="2 11">NAD-binding protein involved in the addition of a carboxymethylaminomethyl (cmnm) group at the wobble position (U34) of certain tRNAs, forming tRNA-cmnm(5)s(2)U34.</text>
</comment>
<feature type="binding site" evidence="11">
    <location>
        <position position="225"/>
    </location>
    <ligand>
        <name>FAD</name>
        <dbReference type="ChEBI" id="CHEBI:57692"/>
    </ligand>
</feature>
<dbReference type="Gene3D" id="3.50.50.60">
    <property type="entry name" value="FAD/NAD(P)-binding domain"/>
    <property type="match status" value="2"/>
</dbReference>
<dbReference type="GO" id="GO:0050660">
    <property type="term" value="F:flavin adenine dinucleotide binding"/>
    <property type="evidence" value="ECO:0007669"/>
    <property type="project" value="UniProtKB-UniRule"/>
</dbReference>
<dbReference type="RefSeq" id="WP_074653884.1">
    <property type="nucleotide sequence ID" value="NZ_FNSD01000001.1"/>
</dbReference>
<dbReference type="NCBIfam" id="TIGR00136">
    <property type="entry name" value="mnmG_gidA"/>
    <property type="match status" value="1"/>
</dbReference>
<dbReference type="InterPro" id="IPR004416">
    <property type="entry name" value="MnmG"/>
</dbReference>
<dbReference type="InterPro" id="IPR049312">
    <property type="entry name" value="GIDA_C_N"/>
</dbReference>
<dbReference type="Gene3D" id="1.10.150.570">
    <property type="entry name" value="GidA associated domain, C-terminal subdomain"/>
    <property type="match status" value="1"/>
</dbReference>
<evidence type="ECO:0000313" key="15">
    <source>
        <dbReference type="Proteomes" id="UP000182409"/>
    </source>
</evidence>
<dbReference type="GO" id="GO:0005829">
    <property type="term" value="C:cytosol"/>
    <property type="evidence" value="ECO:0007669"/>
    <property type="project" value="TreeGrafter"/>
</dbReference>
<dbReference type="PROSITE" id="PS01280">
    <property type="entry name" value="GIDA_1"/>
    <property type="match status" value="1"/>
</dbReference>
<feature type="binding site" evidence="11">
    <location>
        <begin position="18"/>
        <end position="23"/>
    </location>
    <ligand>
        <name>FAD</name>
        <dbReference type="ChEBI" id="CHEBI:57692"/>
    </ligand>
</feature>
<gene>
    <name evidence="11" type="primary">mnmG</name>
    <name evidence="11" type="synonym">gidA</name>
    <name evidence="14" type="ORF">SAMN05443244_2122</name>
</gene>
<dbReference type="AlphaFoldDB" id="A0A1H4N2V7"/>
<dbReference type="Pfam" id="PF01134">
    <property type="entry name" value="GIDA"/>
    <property type="match status" value="1"/>
</dbReference>
<dbReference type="FunFam" id="3.50.50.60:FF:000002">
    <property type="entry name" value="tRNA uridine 5-carboxymethylaminomethyl modification enzyme MnmG"/>
    <property type="match status" value="1"/>
</dbReference>
<keyword evidence="11" id="KW-0963">Cytoplasm</keyword>
<dbReference type="PROSITE" id="PS01281">
    <property type="entry name" value="GIDA_2"/>
    <property type="match status" value="1"/>
</dbReference>
<dbReference type="InterPro" id="IPR036188">
    <property type="entry name" value="FAD/NAD-bd_sf"/>
</dbReference>
<sequence>MSDTQRQIAQDFDVLVVGAGHAGCEAAAASARMGLRTALLTLNIDLVAQMSCNPAIGGVAKGHLVREVDALGGVMGLVADKSGIQFRLLNTSRGPAVWSPRAQCDKALYRVHMRELLDTIPNLTLVQAEVVDVLLESRDEPPSPSADTDPGTPYISEADVWDRSAARSDSNTSAAPRRCVGLKLRNGRELHARAVVVTTGTFLNGLIHCGEQKTSAGRTPHEPASVHLGENLKKLGLRQCRLKTGTPPRLDGSTIDWTEFKVQPGDDDPTPFSFRSQNVPYLRQIPCHIANTTPRTLELIRDNVHRSPMYSGQIEAIGPRYCPSIEDKIVRFPDKLQHQLFLEPEGLDTDEIYVNGMSTSLPAEVQLDMVHSIPGLENATMLRPGYAIEYDAIDPTELDRSLKVKSIDGLYLAGQINGTSGYEEAACQGLMAGINAALNVKGEEPFTLDRSEGYTGILIDDLISKGTNEPYRMFTSRAEFRLHLRIDNADRRLTPYGRRLGLIDDEAWAGYEARQARMARLTALLDATRVDISTVAQLSKCLASEMWDLSNLKGQTFAHLLKRPEVQIESLVPALREHLAKAGLEGYAVEPMTSRVRNELRAVETELKYAGYLDQQLRAIAKLKRSESRRIPASFQYKGVSGLSREIQEKLDRVRPQTIGQASGIPGVTPAALTLINMLIEVQARSPNPSAASPA</sequence>
<evidence type="ECO:0000256" key="5">
    <source>
        <dbReference type="ARBA" id="ARBA00022630"/>
    </source>
</evidence>
<comment type="subcellular location">
    <subcellularLocation>
        <location evidence="11">Cytoplasm</location>
    </subcellularLocation>
</comment>
<comment type="similarity">
    <text evidence="3 11">Belongs to the MnmG family.</text>
</comment>
<feature type="binding site" evidence="11">
    <location>
        <position position="130"/>
    </location>
    <ligand>
        <name>FAD</name>
        <dbReference type="ChEBI" id="CHEBI:57692"/>
    </ligand>
</feature>
<dbReference type="InterPro" id="IPR002218">
    <property type="entry name" value="MnmG-rel"/>
</dbReference>
<proteinExistence type="inferred from homology"/>
<dbReference type="OrthoDB" id="9815560at2"/>
<dbReference type="Pfam" id="PF21680">
    <property type="entry name" value="GIDA_C_1st"/>
    <property type="match status" value="1"/>
</dbReference>
<evidence type="ECO:0000256" key="7">
    <source>
        <dbReference type="ARBA" id="ARBA00022827"/>
    </source>
</evidence>
<name>A0A1H4N2V7_9BACT</name>
<accession>A0A1H4N2V7</accession>
<comment type="cofactor">
    <cofactor evidence="1 11">
        <name>FAD</name>
        <dbReference type="ChEBI" id="CHEBI:57692"/>
    </cofactor>
</comment>
<dbReference type="PANTHER" id="PTHR11806">
    <property type="entry name" value="GLUCOSE INHIBITED DIVISION PROTEIN A"/>
    <property type="match status" value="1"/>
</dbReference>
<dbReference type="InterPro" id="IPR020595">
    <property type="entry name" value="MnmG-rel_CS"/>
</dbReference>
<evidence type="ECO:0000256" key="6">
    <source>
        <dbReference type="ARBA" id="ARBA00022694"/>
    </source>
</evidence>
<evidence type="ECO:0000256" key="1">
    <source>
        <dbReference type="ARBA" id="ARBA00001974"/>
    </source>
</evidence>
<evidence type="ECO:0000256" key="2">
    <source>
        <dbReference type="ARBA" id="ARBA00003717"/>
    </source>
</evidence>
<dbReference type="SMART" id="SM01228">
    <property type="entry name" value="GIDA_assoc_3"/>
    <property type="match status" value="1"/>
</dbReference>
<dbReference type="EMBL" id="FNSD01000001">
    <property type="protein sequence ID" value="SEB89631.1"/>
    <property type="molecule type" value="Genomic_DNA"/>
</dbReference>
<evidence type="ECO:0000256" key="4">
    <source>
        <dbReference type="ARBA" id="ARBA00020461"/>
    </source>
</evidence>
<dbReference type="SUPFAM" id="SSF51905">
    <property type="entry name" value="FAD/NAD(P)-binding domain"/>
    <property type="match status" value="1"/>
</dbReference>
<keyword evidence="7 11" id="KW-0274">FAD</keyword>
<dbReference type="HAMAP" id="MF_00129">
    <property type="entry name" value="MnmG_GidA"/>
    <property type="match status" value="1"/>
</dbReference>
<feature type="domain" description="tRNA uridine 5-carboxymethylaminomethyl modification enzyme C-terminal subdomain" evidence="13">
    <location>
        <begin position="607"/>
        <end position="678"/>
    </location>
</feature>
<evidence type="ECO:0000256" key="8">
    <source>
        <dbReference type="ARBA" id="ARBA00023027"/>
    </source>
</evidence>
<feature type="region of interest" description="Disordered" evidence="12">
    <location>
        <begin position="137"/>
        <end position="156"/>
    </location>
</feature>
<dbReference type="InterPro" id="IPR044920">
    <property type="entry name" value="MnmG_C_subdom_sf"/>
</dbReference>
<dbReference type="InterPro" id="IPR047001">
    <property type="entry name" value="MnmG_C_subdom"/>
</dbReference>
<feature type="binding site" evidence="11">
    <location>
        <begin position="318"/>
        <end position="332"/>
    </location>
    <ligand>
        <name>NAD(+)</name>
        <dbReference type="ChEBI" id="CHEBI:57540"/>
    </ligand>
</feature>
<protein>
    <recommendedName>
        <fullName evidence="4 11">tRNA uridine 5-carboxymethylaminomethyl modification enzyme MnmG</fullName>
    </recommendedName>
    <alternativeName>
        <fullName evidence="10 11">Glucose-inhibited division protein A</fullName>
    </alternativeName>
</protein>
<dbReference type="Gene3D" id="1.10.10.1800">
    <property type="entry name" value="tRNA uridine 5-carboxymethylaminomethyl modification enzyme MnmG/GidA"/>
    <property type="match status" value="1"/>
</dbReference>
<comment type="subunit">
    <text evidence="9 11">Homodimer. Heterotetramer of two MnmE and two MnmG subunits.</text>
</comment>
<evidence type="ECO:0000256" key="12">
    <source>
        <dbReference type="SAM" id="MobiDB-lite"/>
    </source>
</evidence>
<evidence type="ECO:0000259" key="13">
    <source>
        <dbReference type="SMART" id="SM01228"/>
    </source>
</evidence>
<dbReference type="InterPro" id="IPR040131">
    <property type="entry name" value="MnmG_N"/>
</dbReference>